<protein>
    <submittedName>
        <fullName evidence="5">EAL domain-containing protein</fullName>
    </submittedName>
</protein>
<dbReference type="InterPro" id="IPR052155">
    <property type="entry name" value="Biofilm_reg_signaling"/>
</dbReference>
<dbReference type="SUPFAM" id="SSF55781">
    <property type="entry name" value="GAF domain-like"/>
    <property type="match status" value="1"/>
</dbReference>
<dbReference type="CDD" id="cd01948">
    <property type="entry name" value="EAL"/>
    <property type="match status" value="1"/>
</dbReference>
<dbReference type="Gene3D" id="3.30.450.20">
    <property type="entry name" value="PAS domain"/>
    <property type="match status" value="1"/>
</dbReference>
<proteinExistence type="predicted"/>
<gene>
    <name evidence="5" type="ORF">GON05_33410</name>
</gene>
<feature type="domain" description="EAL" evidence="3">
    <location>
        <begin position="514"/>
        <end position="767"/>
    </location>
</feature>
<dbReference type="SMART" id="SM00086">
    <property type="entry name" value="PAC"/>
    <property type="match status" value="1"/>
</dbReference>
<name>A0ABW9UKI6_9BACL</name>
<dbReference type="InterPro" id="IPR043128">
    <property type="entry name" value="Rev_trsase/Diguanyl_cyclase"/>
</dbReference>
<dbReference type="Pfam" id="PF00563">
    <property type="entry name" value="EAL"/>
    <property type="match status" value="1"/>
</dbReference>
<dbReference type="SUPFAM" id="SSF141868">
    <property type="entry name" value="EAL domain-like"/>
    <property type="match status" value="1"/>
</dbReference>
<dbReference type="Proteomes" id="UP000467637">
    <property type="component" value="Unassembled WGS sequence"/>
</dbReference>
<dbReference type="SUPFAM" id="SSF55785">
    <property type="entry name" value="PYP-like sensor domain (PAS domain)"/>
    <property type="match status" value="1"/>
</dbReference>
<keyword evidence="6" id="KW-1185">Reference proteome</keyword>
<dbReference type="SUPFAM" id="SSF55073">
    <property type="entry name" value="Nucleotide cyclase"/>
    <property type="match status" value="1"/>
</dbReference>
<dbReference type="Gene3D" id="3.30.450.40">
    <property type="match status" value="1"/>
</dbReference>
<dbReference type="Gene3D" id="3.20.20.450">
    <property type="entry name" value="EAL domain"/>
    <property type="match status" value="1"/>
</dbReference>
<dbReference type="SMART" id="SM00267">
    <property type="entry name" value="GGDEF"/>
    <property type="match status" value="1"/>
</dbReference>
<dbReference type="Pfam" id="PF00990">
    <property type="entry name" value="GGDEF"/>
    <property type="match status" value="1"/>
</dbReference>
<dbReference type="Gene3D" id="3.30.70.270">
    <property type="match status" value="1"/>
</dbReference>
<evidence type="ECO:0000259" key="4">
    <source>
        <dbReference type="PROSITE" id="PS50887"/>
    </source>
</evidence>
<evidence type="ECO:0000259" key="3">
    <source>
        <dbReference type="PROSITE" id="PS50883"/>
    </source>
</evidence>
<dbReference type="PROSITE" id="PS50113">
    <property type="entry name" value="PAC"/>
    <property type="match status" value="1"/>
</dbReference>
<dbReference type="PROSITE" id="PS50887">
    <property type="entry name" value="GGDEF"/>
    <property type="match status" value="1"/>
</dbReference>
<dbReference type="InterPro" id="IPR000700">
    <property type="entry name" value="PAS-assoc_C"/>
</dbReference>
<dbReference type="InterPro" id="IPR029016">
    <property type="entry name" value="GAF-like_dom_sf"/>
</dbReference>
<evidence type="ECO:0000259" key="1">
    <source>
        <dbReference type="PROSITE" id="PS50112"/>
    </source>
</evidence>
<organism evidence="5 6">
    <name type="scientific">Paenibacillus anseongense</name>
    <dbReference type="NCBI Taxonomy" id="2682845"/>
    <lineage>
        <taxon>Bacteria</taxon>
        <taxon>Bacillati</taxon>
        <taxon>Bacillota</taxon>
        <taxon>Bacilli</taxon>
        <taxon>Bacillales</taxon>
        <taxon>Paenibacillaceae</taxon>
        <taxon>Paenibacillus</taxon>
    </lineage>
</organism>
<feature type="domain" description="PAS" evidence="1">
    <location>
        <begin position="49"/>
        <end position="125"/>
    </location>
</feature>
<dbReference type="InterPro" id="IPR000160">
    <property type="entry name" value="GGDEF_dom"/>
</dbReference>
<dbReference type="SMART" id="SM00052">
    <property type="entry name" value="EAL"/>
    <property type="match status" value="1"/>
</dbReference>
<dbReference type="InterPro" id="IPR000014">
    <property type="entry name" value="PAS"/>
</dbReference>
<dbReference type="NCBIfam" id="TIGR00254">
    <property type="entry name" value="GGDEF"/>
    <property type="match status" value="1"/>
</dbReference>
<dbReference type="RefSeq" id="WP_157325642.1">
    <property type="nucleotide sequence ID" value="NZ_WSEM01000034.1"/>
</dbReference>
<dbReference type="EMBL" id="WSEM01000034">
    <property type="protein sequence ID" value="MVQ39501.1"/>
    <property type="molecule type" value="Genomic_DNA"/>
</dbReference>
<dbReference type="InterPro" id="IPR035919">
    <property type="entry name" value="EAL_sf"/>
</dbReference>
<reference evidence="5 6" key="1">
    <citation type="submission" date="2019-12" db="EMBL/GenBank/DDBJ databases">
        <authorList>
            <person name="Huq M.A."/>
        </authorList>
    </citation>
    <scope>NUCLEOTIDE SEQUENCE [LARGE SCALE GENOMIC DNA]</scope>
    <source>
        <strain evidence="5 6">MAH-34</strain>
    </source>
</reference>
<dbReference type="Pfam" id="PF13185">
    <property type="entry name" value="GAF_2"/>
    <property type="match status" value="1"/>
</dbReference>
<dbReference type="SMART" id="SM00065">
    <property type="entry name" value="GAF"/>
    <property type="match status" value="1"/>
</dbReference>
<dbReference type="InterPro" id="IPR003018">
    <property type="entry name" value="GAF"/>
</dbReference>
<dbReference type="PROSITE" id="PS50883">
    <property type="entry name" value="EAL"/>
    <property type="match status" value="1"/>
</dbReference>
<dbReference type="PANTHER" id="PTHR44757">
    <property type="entry name" value="DIGUANYLATE CYCLASE DGCP"/>
    <property type="match status" value="1"/>
</dbReference>
<dbReference type="CDD" id="cd01949">
    <property type="entry name" value="GGDEF"/>
    <property type="match status" value="1"/>
</dbReference>
<dbReference type="InterPro" id="IPR013655">
    <property type="entry name" value="PAS_fold_3"/>
</dbReference>
<dbReference type="PANTHER" id="PTHR44757:SF2">
    <property type="entry name" value="BIOFILM ARCHITECTURE MAINTENANCE PROTEIN MBAA"/>
    <property type="match status" value="1"/>
</dbReference>
<feature type="domain" description="GGDEF" evidence="4">
    <location>
        <begin position="371"/>
        <end position="505"/>
    </location>
</feature>
<feature type="domain" description="PAC" evidence="2">
    <location>
        <begin position="120"/>
        <end position="173"/>
    </location>
</feature>
<evidence type="ECO:0000259" key="2">
    <source>
        <dbReference type="PROSITE" id="PS50113"/>
    </source>
</evidence>
<comment type="caution">
    <text evidence="5">The sequence shown here is derived from an EMBL/GenBank/DDBJ whole genome shotgun (WGS) entry which is preliminary data.</text>
</comment>
<dbReference type="InterPro" id="IPR001633">
    <property type="entry name" value="EAL_dom"/>
</dbReference>
<sequence length="771" mass="89281">MERDIKNHLKSNQFVPELPYQISSFGDWNSNVKDQTTPLNKDMMDFIQSGKLLLDTISRLDIVLWVRDYTTRRLLYISEGSKEVFGISQEDAFKYSSFIHVVHPEDEHILEEKIFVGHHELLEYRIIHPCTKEIRWIQSQVRLEKDDSGQIKVLHGISIDVTDRKHSEEVVRAQNEVLNQIALGRPLLKILRCIEEQTTAKLPGRIASILLVDPQRNVFLEGASHMILQNYHKTILEKPLETLHDPISKAVTLKMPIIIPDINDDWEQSVFKQMAIKCDLNSCYVYPIISNEHRVVAVFTLYSQIYAAPKKYELELIEALTHLISLAIERNDFEEKIYRFAYFDTLTGLYNRSYFNEHVIQTLKEAEQSKQKFALLYIDVDKFKWINDSLGHNMADQLLVQIAERMKLIVTGEEQGLFRIGGDEFMLLARDVATVSDAIDIAEKLINYFKESFFLMDHELRIGLSIGISVYPDHGLTANELISHTDTAMYQAKSRGRNNAKVYHTSYDATFYENFLLHTQLHKALVDNQFILHYQPRIELENGLVQSAEALIRWNHPERGLIMPGDFIPLSEESGFILTLGEWVLKEACRQNKEWQDRGYPKMRIAVNVSAQQFQQQSFISKIKEVLSDTGLAPEYLEIEITESALMNHEEKNIKILHQLNQMGVYVSVDDFGTGYSSLNYLKRFEVKALKIDRSFIHDLNDIQDVAITRMIISLAQSLRLEVIGEGVENLDQHTFLLNNGCHYAQGFLYNKPLTTFEMENQINTERFRAL</sequence>
<dbReference type="PROSITE" id="PS50112">
    <property type="entry name" value="PAS"/>
    <property type="match status" value="1"/>
</dbReference>
<dbReference type="InterPro" id="IPR029787">
    <property type="entry name" value="Nucleotide_cyclase"/>
</dbReference>
<dbReference type="CDD" id="cd00130">
    <property type="entry name" value="PAS"/>
    <property type="match status" value="1"/>
</dbReference>
<dbReference type="InterPro" id="IPR001610">
    <property type="entry name" value="PAC"/>
</dbReference>
<evidence type="ECO:0000313" key="6">
    <source>
        <dbReference type="Proteomes" id="UP000467637"/>
    </source>
</evidence>
<dbReference type="Pfam" id="PF08447">
    <property type="entry name" value="PAS_3"/>
    <property type="match status" value="1"/>
</dbReference>
<accession>A0ABW9UKI6</accession>
<evidence type="ECO:0000313" key="5">
    <source>
        <dbReference type="EMBL" id="MVQ39501.1"/>
    </source>
</evidence>
<dbReference type="InterPro" id="IPR035965">
    <property type="entry name" value="PAS-like_dom_sf"/>
</dbReference>